<feature type="compositionally biased region" description="Acidic residues" evidence="1">
    <location>
        <begin position="271"/>
        <end position="280"/>
    </location>
</feature>
<gene>
    <name evidence="2" type="primary">RvY_07280-1</name>
    <name evidence="2" type="synonym">RvY_07280.1</name>
    <name evidence="2" type="ORF">RvY_07280</name>
</gene>
<sequence length="335" mass="37302">MTMEILLPLMAVFFCTKFPTPNALPLDKMLLNVNTYHSNVRSDHMANHLPPVKPSDSNSKILSGLLKMISKTSTLGTSSNSSFTMDDFRRNILQSLQVLNRSLENTSHTTLSNFPSDVSLNLTMSETSEEMRKGLTTALQHDETRTRIARFVNPVLLKLLLDYSSFPRRPFIPPAVQNGGLSERGKIDLALIGSFTLLGLAIIATFPVQQPAPSVVVMNQVNAHEKHIAPPSGSWTSAPEVGLNYASATHSSKEGNFDEDASTEQPYETEIISDDDEDSEYETTTPLQYETTQFEDLSPQFLKVLVSFVNHEPVQVDVVNEGDFMANYTYREPRL</sequence>
<protein>
    <submittedName>
        <fullName evidence="2">Uncharacterized protein</fullName>
    </submittedName>
</protein>
<dbReference type="AlphaFoldDB" id="A0A1D1V1K0"/>
<comment type="caution">
    <text evidence="2">The sequence shown here is derived from an EMBL/GenBank/DDBJ whole genome shotgun (WGS) entry which is preliminary data.</text>
</comment>
<proteinExistence type="predicted"/>
<feature type="region of interest" description="Disordered" evidence="1">
    <location>
        <begin position="250"/>
        <end position="280"/>
    </location>
</feature>
<reference evidence="2 3" key="1">
    <citation type="journal article" date="2016" name="Nat. Commun.">
        <title>Extremotolerant tardigrade genome and improved radiotolerance of human cultured cells by tardigrade-unique protein.</title>
        <authorList>
            <person name="Hashimoto T."/>
            <person name="Horikawa D.D."/>
            <person name="Saito Y."/>
            <person name="Kuwahara H."/>
            <person name="Kozuka-Hata H."/>
            <person name="Shin-I T."/>
            <person name="Minakuchi Y."/>
            <person name="Ohishi K."/>
            <person name="Motoyama A."/>
            <person name="Aizu T."/>
            <person name="Enomoto A."/>
            <person name="Kondo K."/>
            <person name="Tanaka S."/>
            <person name="Hara Y."/>
            <person name="Koshikawa S."/>
            <person name="Sagara H."/>
            <person name="Miura T."/>
            <person name="Yokobori S."/>
            <person name="Miyagawa K."/>
            <person name="Suzuki Y."/>
            <person name="Kubo T."/>
            <person name="Oyama M."/>
            <person name="Kohara Y."/>
            <person name="Fujiyama A."/>
            <person name="Arakawa K."/>
            <person name="Katayama T."/>
            <person name="Toyoda A."/>
            <person name="Kunieda T."/>
        </authorList>
    </citation>
    <scope>NUCLEOTIDE SEQUENCE [LARGE SCALE GENOMIC DNA]</scope>
    <source>
        <strain evidence="2 3">YOKOZUNA-1</strain>
    </source>
</reference>
<name>A0A1D1V1K0_RAMVA</name>
<evidence type="ECO:0000313" key="3">
    <source>
        <dbReference type="Proteomes" id="UP000186922"/>
    </source>
</evidence>
<evidence type="ECO:0000256" key="1">
    <source>
        <dbReference type="SAM" id="MobiDB-lite"/>
    </source>
</evidence>
<accession>A0A1D1V1K0</accession>
<organism evidence="2 3">
    <name type="scientific">Ramazzottius varieornatus</name>
    <name type="common">Water bear</name>
    <name type="synonym">Tardigrade</name>
    <dbReference type="NCBI Taxonomy" id="947166"/>
    <lineage>
        <taxon>Eukaryota</taxon>
        <taxon>Metazoa</taxon>
        <taxon>Ecdysozoa</taxon>
        <taxon>Tardigrada</taxon>
        <taxon>Eutardigrada</taxon>
        <taxon>Parachela</taxon>
        <taxon>Hypsibioidea</taxon>
        <taxon>Ramazzottiidae</taxon>
        <taxon>Ramazzottius</taxon>
    </lineage>
</organism>
<keyword evidence="3" id="KW-1185">Reference proteome</keyword>
<dbReference type="Proteomes" id="UP000186922">
    <property type="component" value="Unassembled WGS sequence"/>
</dbReference>
<evidence type="ECO:0000313" key="2">
    <source>
        <dbReference type="EMBL" id="GAU95704.1"/>
    </source>
</evidence>
<dbReference type="EMBL" id="BDGG01000003">
    <property type="protein sequence ID" value="GAU95704.1"/>
    <property type="molecule type" value="Genomic_DNA"/>
</dbReference>